<evidence type="ECO:0000313" key="2">
    <source>
        <dbReference type="Proteomes" id="UP000525298"/>
    </source>
</evidence>
<dbReference type="RefSeq" id="WP_269750851.1">
    <property type="nucleotide sequence ID" value="NZ_JACDUS010000002.1"/>
</dbReference>
<name>A0A7W0C7I1_9BACT</name>
<keyword evidence="2" id="KW-1185">Reference proteome</keyword>
<gene>
    <name evidence="1" type="ORF">HNR65_000886</name>
</gene>
<dbReference type="AlphaFoldDB" id="A0A7W0C7I1"/>
<proteinExistence type="predicted"/>
<protein>
    <submittedName>
        <fullName evidence="1">Uncharacterized protein</fullName>
    </submittedName>
</protein>
<sequence>MGNTGFGGNVADVDFMKRLEPKDPFCRINNDVPLGILLLLL</sequence>
<organism evidence="1 2">
    <name type="scientific">Desulfosalsimonas propionicica</name>
    <dbReference type="NCBI Taxonomy" id="332175"/>
    <lineage>
        <taxon>Bacteria</taxon>
        <taxon>Pseudomonadati</taxon>
        <taxon>Thermodesulfobacteriota</taxon>
        <taxon>Desulfobacteria</taxon>
        <taxon>Desulfobacterales</taxon>
        <taxon>Desulfosalsimonadaceae</taxon>
        <taxon>Desulfosalsimonas</taxon>
    </lineage>
</organism>
<dbReference type="EMBL" id="JACDUS010000002">
    <property type="protein sequence ID" value="MBA2880568.1"/>
    <property type="molecule type" value="Genomic_DNA"/>
</dbReference>
<comment type="caution">
    <text evidence="1">The sequence shown here is derived from an EMBL/GenBank/DDBJ whole genome shotgun (WGS) entry which is preliminary data.</text>
</comment>
<dbReference type="Proteomes" id="UP000525298">
    <property type="component" value="Unassembled WGS sequence"/>
</dbReference>
<evidence type="ECO:0000313" key="1">
    <source>
        <dbReference type="EMBL" id="MBA2880568.1"/>
    </source>
</evidence>
<reference evidence="1 2" key="1">
    <citation type="submission" date="2020-07" db="EMBL/GenBank/DDBJ databases">
        <title>Genomic Encyclopedia of Type Strains, Phase IV (KMG-IV): sequencing the most valuable type-strain genomes for metagenomic binning, comparative biology and taxonomic classification.</title>
        <authorList>
            <person name="Goeker M."/>
        </authorList>
    </citation>
    <scope>NUCLEOTIDE SEQUENCE [LARGE SCALE GENOMIC DNA]</scope>
    <source>
        <strain evidence="1 2">DSM 17721</strain>
    </source>
</reference>
<accession>A0A7W0C7I1</accession>